<dbReference type="EMBL" id="GBXM01053195">
    <property type="protein sequence ID" value="JAH55382.1"/>
    <property type="molecule type" value="Transcribed_RNA"/>
</dbReference>
<proteinExistence type="predicted"/>
<feature type="compositionally biased region" description="Basic residues" evidence="1">
    <location>
        <begin position="1"/>
        <end position="14"/>
    </location>
</feature>
<reference evidence="2" key="1">
    <citation type="submission" date="2014-11" db="EMBL/GenBank/DDBJ databases">
        <authorList>
            <person name="Amaro Gonzalez C."/>
        </authorList>
    </citation>
    <scope>NUCLEOTIDE SEQUENCE</scope>
</reference>
<evidence type="ECO:0000313" key="2">
    <source>
        <dbReference type="EMBL" id="JAH55382.1"/>
    </source>
</evidence>
<sequence length="21" mass="2519">MLKLSNRKKQRRTHVGPLSLR</sequence>
<evidence type="ECO:0000256" key="1">
    <source>
        <dbReference type="SAM" id="MobiDB-lite"/>
    </source>
</evidence>
<feature type="region of interest" description="Disordered" evidence="1">
    <location>
        <begin position="1"/>
        <end position="21"/>
    </location>
</feature>
<name>A0A0E9TPK9_ANGAN</name>
<organism evidence="2">
    <name type="scientific">Anguilla anguilla</name>
    <name type="common">European freshwater eel</name>
    <name type="synonym">Muraena anguilla</name>
    <dbReference type="NCBI Taxonomy" id="7936"/>
    <lineage>
        <taxon>Eukaryota</taxon>
        <taxon>Metazoa</taxon>
        <taxon>Chordata</taxon>
        <taxon>Craniata</taxon>
        <taxon>Vertebrata</taxon>
        <taxon>Euteleostomi</taxon>
        <taxon>Actinopterygii</taxon>
        <taxon>Neopterygii</taxon>
        <taxon>Teleostei</taxon>
        <taxon>Anguilliformes</taxon>
        <taxon>Anguillidae</taxon>
        <taxon>Anguilla</taxon>
    </lineage>
</organism>
<accession>A0A0E9TPK9</accession>
<dbReference type="AlphaFoldDB" id="A0A0E9TPK9"/>
<reference evidence="2" key="2">
    <citation type="journal article" date="2015" name="Fish Shellfish Immunol.">
        <title>Early steps in the European eel (Anguilla anguilla)-Vibrio vulnificus interaction in the gills: Role of the RtxA13 toxin.</title>
        <authorList>
            <person name="Callol A."/>
            <person name="Pajuelo D."/>
            <person name="Ebbesson L."/>
            <person name="Teles M."/>
            <person name="MacKenzie S."/>
            <person name="Amaro C."/>
        </authorList>
    </citation>
    <scope>NUCLEOTIDE SEQUENCE</scope>
</reference>
<protein>
    <submittedName>
        <fullName evidence="2">Uncharacterized protein</fullName>
    </submittedName>
</protein>